<organism evidence="4 5">
    <name type="scientific">Haloarcula pellucida</name>
    <dbReference type="NCBI Taxonomy" id="1427151"/>
    <lineage>
        <taxon>Archaea</taxon>
        <taxon>Methanobacteriati</taxon>
        <taxon>Methanobacteriota</taxon>
        <taxon>Stenosarchaea group</taxon>
        <taxon>Halobacteria</taxon>
        <taxon>Halobacteriales</taxon>
        <taxon>Haloarculaceae</taxon>
        <taxon>Haloarcula</taxon>
    </lineage>
</organism>
<gene>
    <name evidence="4" type="ORF">GCM10009030_02260</name>
</gene>
<keyword evidence="5" id="KW-1185">Reference proteome</keyword>
<reference evidence="4" key="1">
    <citation type="journal article" date="2014" name="Int. J. Syst. Evol. Microbiol.">
        <title>Complete genome sequence of Corynebacterium casei LMG S-19264T (=DSM 44701T), isolated from a smear-ripened cheese.</title>
        <authorList>
            <consortium name="US DOE Joint Genome Institute (JGI-PGF)"/>
            <person name="Walter F."/>
            <person name="Albersmeier A."/>
            <person name="Kalinowski J."/>
            <person name="Ruckert C."/>
        </authorList>
    </citation>
    <scope>NUCLEOTIDE SEQUENCE</scope>
    <source>
        <strain evidence="4">JCM 17820</strain>
    </source>
</reference>
<evidence type="ECO:0000313" key="4">
    <source>
        <dbReference type="EMBL" id="GGN85595.1"/>
    </source>
</evidence>
<protein>
    <recommendedName>
        <fullName evidence="3">Nudix hydrolase domain-containing protein</fullName>
    </recommendedName>
</protein>
<dbReference type="AlphaFoldDB" id="A0A830GG09"/>
<feature type="domain" description="Nudix hydrolase" evidence="3">
    <location>
        <begin position="52"/>
        <end position="151"/>
    </location>
</feature>
<dbReference type="InterPro" id="IPR000086">
    <property type="entry name" value="NUDIX_hydrolase_dom"/>
</dbReference>
<dbReference type="PANTHER" id="PTHR43046:SF14">
    <property type="entry name" value="MUTT_NUDIX FAMILY PROTEIN"/>
    <property type="match status" value="1"/>
</dbReference>
<evidence type="ECO:0000256" key="1">
    <source>
        <dbReference type="ARBA" id="ARBA00001946"/>
    </source>
</evidence>
<dbReference type="Proteomes" id="UP000605784">
    <property type="component" value="Unassembled WGS sequence"/>
</dbReference>
<dbReference type="PANTHER" id="PTHR43046">
    <property type="entry name" value="GDP-MANNOSE MANNOSYL HYDROLASE"/>
    <property type="match status" value="1"/>
</dbReference>
<sequence length="162" mass="17873">MDVSDRSRARVEERLSRLDAEFGSPAVTQTTFEVDEESYERAVERSRDGQLDVHAIVRDEDGAVMLREGDGEWMLPRGQTRPDEDLETAAKRIVRDAAGVDCTVTDAVRATISGVRNGDDESAETVYRLSVVFTAELTEGEGQRGDEAVRWDANPDAVGELV</sequence>
<dbReference type="GO" id="GO:0016787">
    <property type="term" value="F:hydrolase activity"/>
    <property type="evidence" value="ECO:0007669"/>
    <property type="project" value="UniProtKB-KW"/>
</dbReference>
<evidence type="ECO:0000313" key="5">
    <source>
        <dbReference type="Proteomes" id="UP000605784"/>
    </source>
</evidence>
<reference evidence="4" key="2">
    <citation type="submission" date="2020-09" db="EMBL/GenBank/DDBJ databases">
        <authorList>
            <person name="Sun Q."/>
            <person name="Ohkuma M."/>
        </authorList>
    </citation>
    <scope>NUCLEOTIDE SEQUENCE</scope>
    <source>
        <strain evidence="4">JCM 17820</strain>
    </source>
</reference>
<dbReference type="Pfam" id="PF00293">
    <property type="entry name" value="NUDIX"/>
    <property type="match status" value="1"/>
</dbReference>
<evidence type="ECO:0000256" key="2">
    <source>
        <dbReference type="ARBA" id="ARBA00022801"/>
    </source>
</evidence>
<dbReference type="EMBL" id="BMOU01000001">
    <property type="protein sequence ID" value="GGN85595.1"/>
    <property type="molecule type" value="Genomic_DNA"/>
</dbReference>
<keyword evidence="2" id="KW-0378">Hydrolase</keyword>
<comment type="caution">
    <text evidence="4">The sequence shown here is derived from an EMBL/GenBank/DDBJ whole genome shotgun (WGS) entry which is preliminary data.</text>
</comment>
<proteinExistence type="predicted"/>
<dbReference type="RefSeq" id="WP_188993771.1">
    <property type="nucleotide sequence ID" value="NZ_BMOU01000001.1"/>
</dbReference>
<name>A0A830GG09_9EURY</name>
<comment type="cofactor">
    <cofactor evidence="1">
        <name>Mg(2+)</name>
        <dbReference type="ChEBI" id="CHEBI:18420"/>
    </cofactor>
</comment>
<evidence type="ECO:0000259" key="3">
    <source>
        <dbReference type="Pfam" id="PF00293"/>
    </source>
</evidence>
<dbReference type="SUPFAM" id="SSF55811">
    <property type="entry name" value="Nudix"/>
    <property type="match status" value="1"/>
</dbReference>
<accession>A0A830GG09</accession>
<dbReference type="Gene3D" id="3.90.79.10">
    <property type="entry name" value="Nucleoside Triphosphate Pyrophosphohydrolase"/>
    <property type="match status" value="1"/>
</dbReference>
<dbReference type="InterPro" id="IPR015797">
    <property type="entry name" value="NUDIX_hydrolase-like_dom_sf"/>
</dbReference>